<reference evidence="1 2" key="1">
    <citation type="submission" date="2023-03" db="EMBL/GenBank/DDBJ databases">
        <title>WGS of Gossypium arboreum.</title>
        <authorList>
            <person name="Yu D."/>
        </authorList>
    </citation>
    <scope>NUCLEOTIDE SEQUENCE [LARGE SCALE GENOMIC DNA]</scope>
    <source>
        <tissue evidence="1">Leaf</tissue>
    </source>
</reference>
<organism evidence="1 2">
    <name type="scientific">Gossypium arboreum</name>
    <name type="common">Tree cotton</name>
    <name type="synonym">Gossypium nanking</name>
    <dbReference type="NCBI Taxonomy" id="29729"/>
    <lineage>
        <taxon>Eukaryota</taxon>
        <taxon>Viridiplantae</taxon>
        <taxon>Streptophyta</taxon>
        <taxon>Embryophyta</taxon>
        <taxon>Tracheophyta</taxon>
        <taxon>Spermatophyta</taxon>
        <taxon>Magnoliopsida</taxon>
        <taxon>eudicotyledons</taxon>
        <taxon>Gunneridae</taxon>
        <taxon>Pentapetalae</taxon>
        <taxon>rosids</taxon>
        <taxon>malvids</taxon>
        <taxon>Malvales</taxon>
        <taxon>Malvaceae</taxon>
        <taxon>Malvoideae</taxon>
        <taxon>Gossypium</taxon>
    </lineage>
</organism>
<evidence type="ECO:0000313" key="2">
    <source>
        <dbReference type="Proteomes" id="UP001358586"/>
    </source>
</evidence>
<keyword evidence="2" id="KW-1185">Reference proteome</keyword>
<proteinExistence type="predicted"/>
<protein>
    <submittedName>
        <fullName evidence="1">Uncharacterized protein</fullName>
    </submittedName>
</protein>
<name>A0ABR0MCX1_GOSAR</name>
<sequence length="101" mass="12022">MSFLALGLKDWARKIKHKRTGEVQRLNRKLEELNSEDRSEGSLKELLEVKLHLNMEMDKNERYWEQRARVNWLKMGDKNTTFSQTCLSETTYQSDSWVAKS</sequence>
<gene>
    <name evidence="1" type="ORF">PVK06_046570</name>
</gene>
<comment type="caution">
    <text evidence="1">The sequence shown here is derived from an EMBL/GenBank/DDBJ whole genome shotgun (WGS) entry which is preliminary data.</text>
</comment>
<dbReference type="Proteomes" id="UP001358586">
    <property type="component" value="Chromosome 13"/>
</dbReference>
<evidence type="ECO:0000313" key="1">
    <source>
        <dbReference type="EMBL" id="KAK5770420.1"/>
    </source>
</evidence>
<accession>A0ABR0MCX1</accession>
<dbReference type="EMBL" id="JARKNE010000013">
    <property type="protein sequence ID" value="KAK5770420.1"/>
    <property type="molecule type" value="Genomic_DNA"/>
</dbReference>